<gene>
    <name evidence="1" type="ORF">PCIT_08829</name>
</gene>
<evidence type="ECO:0000313" key="1">
    <source>
        <dbReference type="EMBL" id="ERG19042.1"/>
    </source>
</evidence>
<reference evidence="1" key="2">
    <citation type="submission" date="2013-04" db="EMBL/GenBank/DDBJ databases">
        <title>Genome sequence of Pseudoalteromonas citrea.</title>
        <authorList>
            <person name="Xie B.-B."/>
            <person name="Rong J.-C."/>
            <person name="Qin Q.-L."/>
            <person name="Shu Y.-L."/>
            <person name="Zhang Y.-Z."/>
        </authorList>
    </citation>
    <scope>NUCLEOTIDE SEQUENCE</scope>
    <source>
        <strain evidence="1">NCIMB 1889</strain>
    </source>
</reference>
<accession>U1JPX6</accession>
<dbReference type="EMBL" id="AHBZ02000102">
    <property type="protein sequence ID" value="ERG19042.1"/>
    <property type="molecule type" value="Genomic_DNA"/>
</dbReference>
<organism evidence="1">
    <name type="scientific">Pseudoalteromonas citrea DSM 8771</name>
    <dbReference type="NCBI Taxonomy" id="1117314"/>
    <lineage>
        <taxon>Bacteria</taxon>
        <taxon>Pseudomonadati</taxon>
        <taxon>Pseudomonadota</taxon>
        <taxon>Gammaproteobacteria</taxon>
        <taxon>Alteromonadales</taxon>
        <taxon>Pseudoalteromonadaceae</taxon>
        <taxon>Pseudoalteromonas</taxon>
    </lineage>
</organism>
<dbReference type="AlphaFoldDB" id="U1JPX6"/>
<name>U1JPX6_9GAMM</name>
<sequence>MIPVQLYPHKIKPLVSLKLGHLELNDELNVASVHKAKDLYDVVSQSNELSRDSSQLFLFLHNPLGQISELFD</sequence>
<proteinExistence type="predicted"/>
<protein>
    <submittedName>
        <fullName evidence="1">Uncharacterized protein</fullName>
    </submittedName>
</protein>
<comment type="caution">
    <text evidence="1">The sequence shown here is derived from an EMBL/GenBank/DDBJ whole genome shotgun (WGS) entry which is preliminary data.</text>
</comment>
<reference evidence="1" key="1">
    <citation type="journal article" date="2012" name="J. Bacteriol.">
        <title>Genome sequences of type strains of seven species of the marine bacterium Pseudoalteromonas.</title>
        <authorList>
            <person name="Xie B.B."/>
            <person name="Shu Y.L."/>
            <person name="Qin Q.L."/>
            <person name="Rong J.C."/>
            <person name="Zhang X.Y."/>
            <person name="Chen X.L."/>
            <person name="Shi M."/>
            <person name="He H.L."/>
            <person name="Zhou B.C."/>
            <person name="Zhang Y.Z."/>
        </authorList>
    </citation>
    <scope>NUCLEOTIDE SEQUENCE [LARGE SCALE GENOMIC DNA]</scope>
    <source>
        <strain evidence="1">NCIMB 1889</strain>
    </source>
</reference>